<dbReference type="RefSeq" id="WP_217790133.1">
    <property type="nucleotide sequence ID" value="NZ_JAHSPG010000002.1"/>
</dbReference>
<dbReference type="Proteomes" id="UP000812270">
    <property type="component" value="Unassembled WGS sequence"/>
</dbReference>
<sequence length="223" mass="24888">MNNPNDEKHMLVLRASEDISNAEIVNICSQIAQYGIKADIEEIDGLEKLTTVFKSGKQYDYIYLATHGCESSWGNISGSVSITWIEFAALTCITDVLKPGAIFLHSCCRGGLNQVAWQMFACCEKIEFVCGPRHNLLAVDLTIAFNLFLYNLEIKRIDPVRAAEKVLDATDIRLTCFDKVETVSDIAYVNHSKQITNSIDQALTKFGFVNLQVQAEVIDNVKN</sequence>
<protein>
    <submittedName>
        <fullName evidence="1">Uncharacterized protein</fullName>
    </submittedName>
</protein>
<dbReference type="EMBL" id="JAHSPG010000002">
    <property type="protein sequence ID" value="MBV4356500.1"/>
    <property type="molecule type" value="Genomic_DNA"/>
</dbReference>
<accession>A0A9E2SAV8</accession>
<keyword evidence="2" id="KW-1185">Reference proteome</keyword>
<gene>
    <name evidence="1" type="ORF">KTO63_05015</name>
</gene>
<reference evidence="1" key="1">
    <citation type="submission" date="2021-06" db="EMBL/GenBank/DDBJ databases">
        <authorList>
            <person name="Huq M.A."/>
        </authorList>
    </citation>
    <scope>NUCLEOTIDE SEQUENCE</scope>
    <source>
        <strain evidence="1">MAH-26</strain>
    </source>
</reference>
<name>A0A9E2SAV8_9BACT</name>
<proteinExistence type="predicted"/>
<evidence type="ECO:0000313" key="1">
    <source>
        <dbReference type="EMBL" id="MBV4356500.1"/>
    </source>
</evidence>
<comment type="caution">
    <text evidence="1">The sequence shown here is derived from an EMBL/GenBank/DDBJ whole genome shotgun (WGS) entry which is preliminary data.</text>
</comment>
<evidence type="ECO:0000313" key="2">
    <source>
        <dbReference type="Proteomes" id="UP000812270"/>
    </source>
</evidence>
<organism evidence="1 2">
    <name type="scientific">Pinibacter aurantiacus</name>
    <dbReference type="NCBI Taxonomy" id="2851599"/>
    <lineage>
        <taxon>Bacteria</taxon>
        <taxon>Pseudomonadati</taxon>
        <taxon>Bacteroidota</taxon>
        <taxon>Chitinophagia</taxon>
        <taxon>Chitinophagales</taxon>
        <taxon>Chitinophagaceae</taxon>
        <taxon>Pinibacter</taxon>
    </lineage>
</organism>
<dbReference type="AlphaFoldDB" id="A0A9E2SAV8"/>